<name>A0A517M1V1_9BACT</name>
<dbReference type="GO" id="GO:0046872">
    <property type="term" value="F:metal ion binding"/>
    <property type="evidence" value="ECO:0007669"/>
    <property type="project" value="InterPro"/>
</dbReference>
<dbReference type="Gene3D" id="3.30.830.10">
    <property type="entry name" value="Metalloenzyme, LuxS/M16 peptidase-like"/>
    <property type="match status" value="2"/>
</dbReference>
<dbReference type="PROSITE" id="PS00143">
    <property type="entry name" value="INSULINASE"/>
    <property type="match status" value="1"/>
</dbReference>
<keyword evidence="6" id="KW-0378">Hydrolase</keyword>
<comment type="similarity">
    <text evidence="2 3">Belongs to the peptidase M16 family.</text>
</comment>
<dbReference type="PANTHER" id="PTHR11851">
    <property type="entry name" value="METALLOPROTEASE"/>
    <property type="match status" value="1"/>
</dbReference>
<evidence type="ECO:0000256" key="1">
    <source>
        <dbReference type="ARBA" id="ARBA00001947"/>
    </source>
</evidence>
<dbReference type="GO" id="GO:0004222">
    <property type="term" value="F:metalloendopeptidase activity"/>
    <property type="evidence" value="ECO:0007669"/>
    <property type="project" value="UniProtKB-EC"/>
</dbReference>
<evidence type="ECO:0000256" key="2">
    <source>
        <dbReference type="ARBA" id="ARBA00007261"/>
    </source>
</evidence>
<accession>A0A517M1V1</accession>
<dbReference type="InterPro" id="IPR011765">
    <property type="entry name" value="Pept_M16_N"/>
</dbReference>
<dbReference type="InterPro" id="IPR050361">
    <property type="entry name" value="MPP/UQCRC_Complex"/>
</dbReference>
<feature type="domain" description="Peptidase M16 N-terminal" evidence="4">
    <location>
        <begin position="36"/>
        <end position="180"/>
    </location>
</feature>
<sequence>MPPPTCIKTQPLLACDPLKMTLEFKQHTLANGLQIIAEINPAGYTAAFGFFVRTGARDERPEELGLSHFLEHMVFKGTSRRTAADVNRELDELGGQANAYTSEEQTVYYTTVLPKYQDRAIDLLCDIMRPALRDDDFQTERQVILEEIAKYDDQPPFGAFERSMETYFAGHPLGGRVLGTPESIGQMTSTAMRGYFDRRYDPKNMLLSVAGCVDFDEVVRQVESLAGDWPTVESAAMTPATTTDEQTKIDLKVPDSSQTYVIRVGAAPSIANDDRFAMRMLVSMMGEEGGSRLFWDLIDTGRADVATMWTQEFQDAGLLFTYLSCAPEDVDANLKLVDGAIEVFVKNGPTDDEIEQAKNRMCAGLILSSERPSNRMFSIGNAWQLRGVYETLDHQLQRYRSVSDSDLRRVLAEFPMHYRTEVRTVSKSPAT</sequence>
<evidence type="ECO:0000259" key="4">
    <source>
        <dbReference type="Pfam" id="PF00675"/>
    </source>
</evidence>
<dbReference type="Pfam" id="PF00675">
    <property type="entry name" value="Peptidase_M16"/>
    <property type="match status" value="1"/>
</dbReference>
<dbReference type="GO" id="GO:0006508">
    <property type="term" value="P:proteolysis"/>
    <property type="evidence" value="ECO:0007669"/>
    <property type="project" value="UniProtKB-KW"/>
</dbReference>
<evidence type="ECO:0000256" key="3">
    <source>
        <dbReference type="RuleBase" id="RU004447"/>
    </source>
</evidence>
<dbReference type="EC" id="3.4.24.55" evidence="6"/>
<organism evidence="6 7">
    <name type="scientific">Rosistilla ulvae</name>
    <dbReference type="NCBI Taxonomy" id="1930277"/>
    <lineage>
        <taxon>Bacteria</taxon>
        <taxon>Pseudomonadati</taxon>
        <taxon>Planctomycetota</taxon>
        <taxon>Planctomycetia</taxon>
        <taxon>Pirellulales</taxon>
        <taxon>Pirellulaceae</taxon>
        <taxon>Rosistilla</taxon>
    </lineage>
</organism>
<dbReference type="AlphaFoldDB" id="A0A517M1V1"/>
<dbReference type="Proteomes" id="UP000319557">
    <property type="component" value="Chromosome"/>
</dbReference>
<dbReference type="SUPFAM" id="SSF63411">
    <property type="entry name" value="LuxS/MPP-like metallohydrolase"/>
    <property type="match status" value="2"/>
</dbReference>
<evidence type="ECO:0000313" key="7">
    <source>
        <dbReference type="Proteomes" id="UP000319557"/>
    </source>
</evidence>
<dbReference type="Pfam" id="PF05193">
    <property type="entry name" value="Peptidase_M16_C"/>
    <property type="match status" value="1"/>
</dbReference>
<dbReference type="EMBL" id="CP036261">
    <property type="protein sequence ID" value="QDS88847.1"/>
    <property type="molecule type" value="Genomic_DNA"/>
</dbReference>
<keyword evidence="6" id="KW-0645">Protease</keyword>
<dbReference type="InterPro" id="IPR011249">
    <property type="entry name" value="Metalloenz_LuxS/M16"/>
</dbReference>
<protein>
    <submittedName>
        <fullName evidence="6">Protease 3</fullName>
        <ecNumber evidence="6">3.4.24.55</ecNumber>
    </submittedName>
</protein>
<dbReference type="InterPro" id="IPR001431">
    <property type="entry name" value="Pept_M16_Zn_BS"/>
</dbReference>
<dbReference type="KEGG" id="ruv:EC9_30420"/>
<evidence type="ECO:0000313" key="6">
    <source>
        <dbReference type="EMBL" id="QDS88847.1"/>
    </source>
</evidence>
<evidence type="ECO:0000259" key="5">
    <source>
        <dbReference type="Pfam" id="PF05193"/>
    </source>
</evidence>
<feature type="domain" description="Peptidase M16 C-terminal" evidence="5">
    <location>
        <begin position="187"/>
        <end position="360"/>
    </location>
</feature>
<gene>
    <name evidence="6" type="primary">ptrA_2</name>
    <name evidence="6" type="ORF">EC9_30420</name>
</gene>
<comment type="cofactor">
    <cofactor evidence="1">
        <name>Zn(2+)</name>
        <dbReference type="ChEBI" id="CHEBI:29105"/>
    </cofactor>
</comment>
<dbReference type="InterPro" id="IPR007863">
    <property type="entry name" value="Peptidase_M16_C"/>
</dbReference>
<reference evidence="6 7" key="1">
    <citation type="submission" date="2019-02" db="EMBL/GenBank/DDBJ databases">
        <title>Deep-cultivation of Planctomycetes and their phenomic and genomic characterization uncovers novel biology.</title>
        <authorList>
            <person name="Wiegand S."/>
            <person name="Jogler M."/>
            <person name="Boedeker C."/>
            <person name="Pinto D."/>
            <person name="Vollmers J."/>
            <person name="Rivas-Marin E."/>
            <person name="Kohn T."/>
            <person name="Peeters S.H."/>
            <person name="Heuer A."/>
            <person name="Rast P."/>
            <person name="Oberbeckmann S."/>
            <person name="Bunk B."/>
            <person name="Jeske O."/>
            <person name="Meyerdierks A."/>
            <person name="Storesund J.E."/>
            <person name="Kallscheuer N."/>
            <person name="Luecker S."/>
            <person name="Lage O.M."/>
            <person name="Pohl T."/>
            <person name="Merkel B.J."/>
            <person name="Hornburger P."/>
            <person name="Mueller R.-W."/>
            <person name="Bruemmer F."/>
            <person name="Labrenz M."/>
            <person name="Spormann A.M."/>
            <person name="Op den Camp H."/>
            <person name="Overmann J."/>
            <person name="Amann R."/>
            <person name="Jetten M.S.M."/>
            <person name="Mascher T."/>
            <person name="Medema M.H."/>
            <person name="Devos D.P."/>
            <person name="Kaster A.-K."/>
            <person name="Ovreas L."/>
            <person name="Rohde M."/>
            <person name="Galperin M.Y."/>
            <person name="Jogler C."/>
        </authorList>
    </citation>
    <scope>NUCLEOTIDE SEQUENCE [LARGE SCALE GENOMIC DNA]</scope>
    <source>
        <strain evidence="6 7">EC9</strain>
    </source>
</reference>
<proteinExistence type="inferred from homology"/>
<keyword evidence="7" id="KW-1185">Reference proteome</keyword>
<dbReference type="PANTHER" id="PTHR11851:SF49">
    <property type="entry name" value="MITOCHONDRIAL-PROCESSING PEPTIDASE SUBUNIT ALPHA"/>
    <property type="match status" value="1"/>
</dbReference>